<dbReference type="InterPro" id="IPR052090">
    <property type="entry name" value="Cytolytic_pore-forming_toxin"/>
</dbReference>
<evidence type="ECO:0000313" key="5">
    <source>
        <dbReference type="Proteomes" id="UP000298787"/>
    </source>
</evidence>
<evidence type="ECO:0000256" key="1">
    <source>
        <dbReference type="ARBA" id="ARBA00022741"/>
    </source>
</evidence>
<dbReference type="InterPro" id="IPR007111">
    <property type="entry name" value="NACHT_NTPase"/>
</dbReference>
<keyword evidence="2" id="KW-0067">ATP-binding</keyword>
<dbReference type="STRING" id="240159.A0A4U5U011"/>
<proteinExistence type="predicted"/>
<dbReference type="InterPro" id="IPR003593">
    <property type="entry name" value="AAA+_ATPase"/>
</dbReference>
<dbReference type="SUPFAM" id="SSF52047">
    <property type="entry name" value="RNI-like"/>
    <property type="match status" value="2"/>
</dbReference>
<dbReference type="PROSITE" id="PS50837">
    <property type="entry name" value="NACHT"/>
    <property type="match status" value="1"/>
</dbReference>
<gene>
    <name evidence="4" type="ORF">D9C73_000658</name>
</gene>
<dbReference type="PANTHER" id="PTHR31594:SF16">
    <property type="entry name" value="SI:CH211-281L24.3"/>
    <property type="match status" value="1"/>
</dbReference>
<dbReference type="GO" id="GO:0005524">
    <property type="term" value="F:ATP binding"/>
    <property type="evidence" value="ECO:0007669"/>
    <property type="project" value="UniProtKB-KW"/>
</dbReference>
<dbReference type="Gene3D" id="3.40.50.300">
    <property type="entry name" value="P-loop containing nucleotide triphosphate hydrolases"/>
    <property type="match status" value="1"/>
</dbReference>
<evidence type="ECO:0000256" key="2">
    <source>
        <dbReference type="ARBA" id="ARBA00022840"/>
    </source>
</evidence>
<dbReference type="EMBL" id="CM014078">
    <property type="protein sequence ID" value="TKS66601.1"/>
    <property type="molecule type" value="Genomic_DNA"/>
</dbReference>
<dbReference type="CDD" id="cd00009">
    <property type="entry name" value="AAA"/>
    <property type="match status" value="1"/>
</dbReference>
<protein>
    <submittedName>
        <fullName evidence="4">Nucleotide-binding oligomerization domain-containing protein 2</fullName>
    </submittedName>
</protein>
<accession>A0A4U5U011</accession>
<feature type="domain" description="NACHT" evidence="3">
    <location>
        <begin position="28"/>
        <end position="143"/>
    </location>
</feature>
<dbReference type="Proteomes" id="UP000298787">
    <property type="component" value="Chromosome 1"/>
</dbReference>
<dbReference type="AlphaFoldDB" id="A0A4U5U011"/>
<dbReference type="SMART" id="SM00382">
    <property type="entry name" value="AAA"/>
    <property type="match status" value="1"/>
</dbReference>
<dbReference type="Pfam" id="PF05729">
    <property type="entry name" value="NACHT"/>
    <property type="match status" value="1"/>
</dbReference>
<dbReference type="Gene3D" id="3.80.10.10">
    <property type="entry name" value="Ribonuclease Inhibitor"/>
    <property type="match status" value="1"/>
</dbReference>
<dbReference type="PROSITE" id="PS51450">
    <property type="entry name" value="LRR"/>
    <property type="match status" value="1"/>
</dbReference>
<name>A0A4U5U011_COLLU</name>
<evidence type="ECO:0000259" key="3">
    <source>
        <dbReference type="PROSITE" id="PS50837"/>
    </source>
</evidence>
<organism evidence="4 5">
    <name type="scientific">Collichthys lucidus</name>
    <name type="common">Big head croaker</name>
    <name type="synonym">Sciaena lucida</name>
    <dbReference type="NCBI Taxonomy" id="240159"/>
    <lineage>
        <taxon>Eukaryota</taxon>
        <taxon>Metazoa</taxon>
        <taxon>Chordata</taxon>
        <taxon>Craniata</taxon>
        <taxon>Vertebrata</taxon>
        <taxon>Euteleostomi</taxon>
        <taxon>Actinopterygii</taxon>
        <taxon>Neopterygii</taxon>
        <taxon>Teleostei</taxon>
        <taxon>Neoteleostei</taxon>
        <taxon>Acanthomorphata</taxon>
        <taxon>Eupercaria</taxon>
        <taxon>Sciaenidae</taxon>
        <taxon>Collichthys</taxon>
    </lineage>
</organism>
<dbReference type="SUPFAM" id="SSF52540">
    <property type="entry name" value="P-loop containing nucleoside triphosphate hydrolases"/>
    <property type="match status" value="1"/>
</dbReference>
<keyword evidence="5" id="KW-1185">Reference proteome</keyword>
<dbReference type="Pfam" id="PF13516">
    <property type="entry name" value="LRR_6"/>
    <property type="match status" value="2"/>
</dbReference>
<evidence type="ECO:0000313" key="4">
    <source>
        <dbReference type="EMBL" id="TKS66601.1"/>
    </source>
</evidence>
<dbReference type="InterPro" id="IPR027417">
    <property type="entry name" value="P-loop_NTPase"/>
</dbReference>
<dbReference type="InterPro" id="IPR001611">
    <property type="entry name" value="Leu-rich_rpt"/>
</dbReference>
<sequence length="1257" mass="142913">MSRPKKMKKYLPVDRPEISPSELLKTDKNILLVGQPGIGKTALAHEMLKLWAERDNRDLDYMFYFDMRNTLITSTMSLEDLLFGVFSEPDRGKEEVLQDIKENSDNVTVIFDGLTDLSSSVVRKLVEKDLLPYAKVIVTCRPDDEEDFPENFLKMEVNGFSEQTIKTYLSAMLGDEHNKVLSNLELFTLCHVPMYALMVAACFSEDSPQPCTITEIYINIVRSCLQMNSNKTRNKDLNSFITNKCEEILRLAEVAFHATEGKTVNLPEMPCEDSCVLSFLKPLFIKAALTETITTYAFLHYTMQEFFAALWLLKNPDKISDVLQQCLTEEKKHMKHVIPFMCRLLSEKSPCLMKCLISARELKNTSKWFFKEMINTFFAHAEDSGLDVDILFLCQCLYESQCPEACVYLLDKLDYRLDLSGESLDPNLCCAVAYVVTQSKERKISLNLEDVMLSEQGMRRLSGCLQNVQWRDPLPRQLWEIFLLSEGQMDDIGLLGLDGNQLHLPVEGIIPKLEPLFQSAPAVWSIDLSERKTSILLEVLKLQSEKKQVKLTGCSHEESEVRSFLQCLPYISWLSFPRRFEGQVEFVVNLFCAAAEREQQTGEKIVKLLSSVWTYQTFPFYGNYGKYEIYFLLDLFSHVKDYETKTGLSVLPSLQAVFQSAPAVWIIDLSERKTSILLEVLKLQSEKKQVKLTGCSHEESEVRSLLQCLPYISQLSCDEDFFQTVCACISVRSREEAEQLSSLLKLLGFTLLLTGQLSRKACRLSADMALLLFRWVRRERVSGSLAIEELSLGPQTVRASERGLSKVVSSLASLLRCWTVRQVDLTEFCVPAQSLIPLLLHDGPLTIKLSEITFQELLSLLYEIQDEVLTRSFLSKVGGDVSSCCLNWELLHYLLQQSPAQTITVNLRRNRFLQENITRLRPFLDRIVFKRLCPSFVLAVIREIYKARDSLIIPGLLRSLDHVISLTCREMDSEDCAALIFTLKHSDRVRLNLLWTSIPAGETESILLTLDNVSQLSVDRNLLLRFVHCCAASEVQQGAAVNLLRAVQHRLDLSCSSHVELPQEGQSETLSLTAEDCRAVSTILRRSSRKTQLHLQDCEVEDSGLDLLLPVPDRVRLRASKAVLLQLVSLVPVSSERDAVRRAVSLCRALGGELDLSHTTLDQRTCAGLAQMLDFSEVLTELDLSHCELTDQLLLTLITHLHKVQVLDLSHNKITDASADMLLQLVSINPSIHSVRLLNNNIVDRKPFERDRQFEIW</sequence>
<dbReference type="InterPro" id="IPR032675">
    <property type="entry name" value="LRR_dom_sf"/>
</dbReference>
<reference evidence="4 5" key="1">
    <citation type="submission" date="2019-01" db="EMBL/GenBank/DDBJ databases">
        <title>Genome Assembly of Collichthys lucidus.</title>
        <authorList>
            <person name="Cai M."/>
            <person name="Xiao S."/>
        </authorList>
    </citation>
    <scope>NUCLEOTIDE SEQUENCE [LARGE SCALE GENOMIC DNA]</scope>
    <source>
        <strain evidence="4">JT15FE1705JMU</strain>
        <tissue evidence="4">Muscle</tissue>
    </source>
</reference>
<dbReference type="Gene3D" id="1.20.58.1200">
    <property type="entry name" value="RNA silencing suppressor P21, N-terminal domain"/>
    <property type="match status" value="2"/>
</dbReference>
<keyword evidence="1" id="KW-0547">Nucleotide-binding</keyword>
<dbReference type="PANTHER" id="PTHR31594">
    <property type="entry name" value="AIG1-TYPE G DOMAIN-CONTAINING PROTEIN"/>
    <property type="match status" value="1"/>
</dbReference>